<gene>
    <name evidence="6" type="ORF">NDI89_10570</name>
</gene>
<keyword evidence="7" id="KW-1185">Reference proteome</keyword>
<name>A0A9Q4Q0J5_9EURY</name>
<comment type="caution">
    <text evidence="6">The sequence shown here is derived from an EMBL/GenBank/DDBJ whole genome shotgun (WGS) entry which is preliminary data.</text>
</comment>
<accession>A0A9Q4Q0J5</accession>
<dbReference type="PANTHER" id="PTHR43201:SF5">
    <property type="entry name" value="MEDIUM-CHAIN ACYL-COA LIGASE ACSF2, MITOCHONDRIAL"/>
    <property type="match status" value="1"/>
</dbReference>
<dbReference type="PROSITE" id="PS00455">
    <property type="entry name" value="AMP_BINDING"/>
    <property type="match status" value="1"/>
</dbReference>
<feature type="domain" description="AMP-binding enzyme C-terminal" evidence="5">
    <location>
        <begin position="467"/>
        <end position="537"/>
    </location>
</feature>
<keyword evidence="2 6" id="KW-0436">Ligase</keyword>
<feature type="region of interest" description="Disordered" evidence="3">
    <location>
        <begin position="409"/>
        <end position="428"/>
    </location>
</feature>
<dbReference type="InterPro" id="IPR045851">
    <property type="entry name" value="AMP-bd_C_sf"/>
</dbReference>
<evidence type="ECO:0000256" key="1">
    <source>
        <dbReference type="ARBA" id="ARBA00006432"/>
    </source>
</evidence>
<dbReference type="InterPro" id="IPR000873">
    <property type="entry name" value="AMP-dep_synth/lig_dom"/>
</dbReference>
<dbReference type="AlphaFoldDB" id="A0A9Q4Q0J5"/>
<dbReference type="Pfam" id="PF13193">
    <property type="entry name" value="AMP-binding_C"/>
    <property type="match status" value="1"/>
</dbReference>
<evidence type="ECO:0000256" key="2">
    <source>
        <dbReference type="ARBA" id="ARBA00022598"/>
    </source>
</evidence>
<evidence type="ECO:0000313" key="6">
    <source>
        <dbReference type="EMBL" id="MDF9746024.1"/>
    </source>
</evidence>
<dbReference type="EMBL" id="JAMQOT010000003">
    <property type="protein sequence ID" value="MDF9746024.1"/>
    <property type="molecule type" value="Genomic_DNA"/>
</dbReference>
<dbReference type="InterPro" id="IPR020845">
    <property type="entry name" value="AMP-binding_CS"/>
</dbReference>
<feature type="domain" description="AMP-dependent synthetase/ligase" evidence="4">
    <location>
        <begin position="15"/>
        <end position="400"/>
    </location>
</feature>
<dbReference type="InterPro" id="IPR042099">
    <property type="entry name" value="ANL_N_sf"/>
</dbReference>
<dbReference type="PANTHER" id="PTHR43201">
    <property type="entry name" value="ACYL-COA SYNTHETASE"/>
    <property type="match status" value="1"/>
</dbReference>
<dbReference type="Gene3D" id="3.30.300.30">
    <property type="match status" value="1"/>
</dbReference>
<sequence>MLTWPEETMYEGIAAVARERPDSRAVVSDETAWSYGDLLAESRSLARGLADLGVSDGDVVAVWLGNRPEWIACQLATSYLGAAMVAVNTRYRTHELEYMLADSGASVLVTERALLGRDYHEMLSTAVPETEAQSPDEFDPDSVPGLEAVVSLEPTADLPALRGYDDVLETGRSRDGDGFEPATDPDAPAAIFYTSGTTSDPKGCLQSSRSLLNHSTHVAEYLGVTEADVGVATLPFCGIWGYNTLFSVLATGGTLVAQTHFDPGETIRLVDAHDATYLTGLGVMFERMLEHDAFESSRVETVDTGVVGFISKGFDEELFDRIESTFGFPVVQPYGLSEANSQIFVGEPSDPAERRKRVGGPPIHPAIEAKIVDPETREQLPVGEEGELAIRGYLLADGYLGKPEATAEAFDEEVPGSGATGESENSSSGRWFYTGDLAEIDADGYVYYRSRLDDALRVRGFLVAPREIQTAIEDHPDVRSCEVVGAPHPRHGEVPVAFVVSDAGDVTPEGIERFLESRVADYKVPEAVEFVDEFPTTEGPNGEKVQKTVLRERVRDRFEP</sequence>
<reference evidence="6" key="1">
    <citation type="submission" date="2022-06" db="EMBL/GenBank/DDBJ databases">
        <title>Natrinema sp. a new haloarchaeum isolate from saline soil.</title>
        <authorList>
            <person name="Strakova D."/>
            <person name="Galisteo C."/>
            <person name="Sanchez-Porro C."/>
            <person name="Ventosa A."/>
        </authorList>
    </citation>
    <scope>NUCLEOTIDE SEQUENCE</scope>
    <source>
        <strain evidence="6">S1CR25-10</strain>
    </source>
</reference>
<dbReference type="InterPro" id="IPR025110">
    <property type="entry name" value="AMP-bd_C"/>
</dbReference>
<evidence type="ECO:0000259" key="5">
    <source>
        <dbReference type="Pfam" id="PF13193"/>
    </source>
</evidence>
<proteinExistence type="inferred from homology"/>
<protein>
    <submittedName>
        <fullName evidence="6">Acyl--CoA ligase</fullName>
    </submittedName>
</protein>
<evidence type="ECO:0000259" key="4">
    <source>
        <dbReference type="Pfam" id="PF00501"/>
    </source>
</evidence>
<comment type="similarity">
    <text evidence="1">Belongs to the ATP-dependent AMP-binding enzyme family.</text>
</comment>
<organism evidence="6 7">
    <name type="scientific">Natrinema salsiterrestre</name>
    <dbReference type="NCBI Taxonomy" id="2950540"/>
    <lineage>
        <taxon>Archaea</taxon>
        <taxon>Methanobacteriati</taxon>
        <taxon>Methanobacteriota</taxon>
        <taxon>Stenosarchaea group</taxon>
        <taxon>Halobacteria</taxon>
        <taxon>Halobacteriales</taxon>
        <taxon>Natrialbaceae</taxon>
        <taxon>Natrinema</taxon>
    </lineage>
</organism>
<evidence type="ECO:0000313" key="7">
    <source>
        <dbReference type="Proteomes" id="UP001154061"/>
    </source>
</evidence>
<dbReference type="RefSeq" id="WP_277521542.1">
    <property type="nucleotide sequence ID" value="NZ_JAMQOT010000003.1"/>
</dbReference>
<dbReference type="Gene3D" id="3.40.50.12780">
    <property type="entry name" value="N-terminal domain of ligase-like"/>
    <property type="match status" value="1"/>
</dbReference>
<dbReference type="Proteomes" id="UP001154061">
    <property type="component" value="Unassembled WGS sequence"/>
</dbReference>
<dbReference type="SUPFAM" id="SSF56801">
    <property type="entry name" value="Acetyl-CoA synthetase-like"/>
    <property type="match status" value="1"/>
</dbReference>
<dbReference type="Pfam" id="PF00501">
    <property type="entry name" value="AMP-binding"/>
    <property type="match status" value="1"/>
</dbReference>
<dbReference type="GO" id="GO:0006631">
    <property type="term" value="P:fatty acid metabolic process"/>
    <property type="evidence" value="ECO:0007669"/>
    <property type="project" value="TreeGrafter"/>
</dbReference>
<evidence type="ECO:0000256" key="3">
    <source>
        <dbReference type="SAM" id="MobiDB-lite"/>
    </source>
</evidence>
<dbReference type="GO" id="GO:0031956">
    <property type="term" value="F:medium-chain fatty acid-CoA ligase activity"/>
    <property type="evidence" value="ECO:0007669"/>
    <property type="project" value="TreeGrafter"/>
</dbReference>